<feature type="domain" description="Chemokine interleukin-8-like" evidence="3">
    <location>
        <begin position="24"/>
        <end position="86"/>
    </location>
</feature>
<dbReference type="KEGG" id="bspl:114862360"/>
<dbReference type="RefSeq" id="XP_029018398.1">
    <property type="nucleotide sequence ID" value="XM_029162565.2"/>
</dbReference>
<feature type="chain" id="PRO_5028043603" evidence="2">
    <location>
        <begin position="22"/>
        <end position="91"/>
    </location>
</feature>
<dbReference type="FunCoup" id="A0A6P7NJZ5">
    <property type="interactions" value="400"/>
</dbReference>
<dbReference type="InterPro" id="IPR039809">
    <property type="entry name" value="Chemokine_b/g/d"/>
</dbReference>
<dbReference type="InParanoid" id="A0A6P7NJZ5"/>
<dbReference type="Proteomes" id="UP000515150">
    <property type="component" value="Chromosome 9"/>
</dbReference>
<gene>
    <name evidence="5" type="primary">LOC114862360</name>
</gene>
<keyword evidence="2" id="KW-0732">Signal</keyword>
<feature type="signal peptide" evidence="2">
    <location>
        <begin position="1"/>
        <end position="21"/>
    </location>
</feature>
<dbReference type="SUPFAM" id="SSF54117">
    <property type="entry name" value="Interleukin 8-like chemokines"/>
    <property type="match status" value="1"/>
</dbReference>
<evidence type="ECO:0000313" key="4">
    <source>
        <dbReference type="Proteomes" id="UP000515150"/>
    </source>
</evidence>
<dbReference type="SMART" id="SM00199">
    <property type="entry name" value="SCY"/>
    <property type="match status" value="1"/>
</dbReference>
<protein>
    <submittedName>
        <fullName evidence="5">C-C motif chemokine 20-like</fullName>
    </submittedName>
</protein>
<dbReference type="PANTHER" id="PTHR12015">
    <property type="entry name" value="SMALL INDUCIBLE CYTOKINE A"/>
    <property type="match status" value="1"/>
</dbReference>
<name>A0A6P7NJZ5_BETSP</name>
<dbReference type="AlphaFoldDB" id="A0A6P7NJZ5"/>
<dbReference type="OrthoDB" id="9909116at2759"/>
<dbReference type="Pfam" id="PF00048">
    <property type="entry name" value="IL8"/>
    <property type="match status" value="1"/>
</dbReference>
<keyword evidence="4" id="KW-1185">Reference proteome</keyword>
<evidence type="ECO:0000259" key="3">
    <source>
        <dbReference type="SMART" id="SM00199"/>
    </source>
</evidence>
<organism evidence="4 5">
    <name type="scientific">Betta splendens</name>
    <name type="common">Siamese fighting fish</name>
    <dbReference type="NCBI Taxonomy" id="158456"/>
    <lineage>
        <taxon>Eukaryota</taxon>
        <taxon>Metazoa</taxon>
        <taxon>Chordata</taxon>
        <taxon>Craniata</taxon>
        <taxon>Vertebrata</taxon>
        <taxon>Euteleostomi</taxon>
        <taxon>Actinopterygii</taxon>
        <taxon>Neopterygii</taxon>
        <taxon>Teleostei</taxon>
        <taxon>Neoteleostei</taxon>
        <taxon>Acanthomorphata</taxon>
        <taxon>Anabantaria</taxon>
        <taxon>Anabantiformes</taxon>
        <taxon>Anabantoidei</taxon>
        <taxon>Osphronemidae</taxon>
        <taxon>Betta</taxon>
    </lineage>
</organism>
<dbReference type="Gene3D" id="2.40.50.40">
    <property type="match status" value="1"/>
</dbReference>
<sequence length="91" mass="10035">MASGVAALLLLGVVCSGLVAGEVAMDCCLDKSYKMLPLRILSDYKIQEADQGCDISATLFITKTGRILCVAHPSEREWVEKHIKLLNRRKE</sequence>
<dbReference type="InterPro" id="IPR036048">
    <property type="entry name" value="Interleukin_8-like_sf"/>
</dbReference>
<dbReference type="GO" id="GO:0006955">
    <property type="term" value="P:immune response"/>
    <property type="evidence" value="ECO:0007669"/>
    <property type="project" value="InterPro"/>
</dbReference>
<dbReference type="GO" id="GO:0005615">
    <property type="term" value="C:extracellular space"/>
    <property type="evidence" value="ECO:0007669"/>
    <property type="project" value="UniProtKB-KW"/>
</dbReference>
<dbReference type="PANTHER" id="PTHR12015:SF108">
    <property type="entry name" value="C-C MOTIF CHEMOKINE 20"/>
    <property type="match status" value="1"/>
</dbReference>
<dbReference type="GO" id="GO:0008009">
    <property type="term" value="F:chemokine activity"/>
    <property type="evidence" value="ECO:0007669"/>
    <property type="project" value="InterPro"/>
</dbReference>
<keyword evidence="1" id="KW-0202">Cytokine</keyword>
<dbReference type="GeneID" id="114862360"/>
<evidence type="ECO:0000256" key="2">
    <source>
        <dbReference type="SAM" id="SignalP"/>
    </source>
</evidence>
<evidence type="ECO:0000313" key="5">
    <source>
        <dbReference type="RefSeq" id="XP_029018398.1"/>
    </source>
</evidence>
<reference evidence="5" key="1">
    <citation type="submission" date="2025-08" db="UniProtKB">
        <authorList>
            <consortium name="RefSeq"/>
        </authorList>
    </citation>
    <scope>IDENTIFICATION</scope>
</reference>
<dbReference type="InterPro" id="IPR001811">
    <property type="entry name" value="Chemokine_IL8-like_dom"/>
</dbReference>
<evidence type="ECO:0000256" key="1">
    <source>
        <dbReference type="ARBA" id="ARBA00022514"/>
    </source>
</evidence>
<proteinExistence type="predicted"/>
<accession>A0A6P7NJZ5</accession>